<accession>A0ABU0CUZ5</accession>
<sequence length="34" mass="3934">MPWLDFVLAIVLWTSGLGFLCLIFKEKDPHEADQ</sequence>
<keyword evidence="1" id="KW-0472">Membrane</keyword>
<keyword evidence="1" id="KW-1133">Transmembrane helix</keyword>
<reference evidence="2 3" key="1">
    <citation type="submission" date="2023-07" db="EMBL/GenBank/DDBJ databases">
        <title>Genomic Encyclopedia of Type Strains, Phase IV (KMG-IV): sequencing the most valuable type-strain genomes for metagenomic binning, comparative biology and taxonomic classification.</title>
        <authorList>
            <person name="Goeker M."/>
        </authorList>
    </citation>
    <scope>NUCLEOTIDE SEQUENCE [LARGE SCALE GENOMIC DNA]</scope>
    <source>
        <strain evidence="2 3">DSM 17740</strain>
    </source>
</reference>
<name>A0ABU0CUZ5_9BACI</name>
<organism evidence="2 3">
    <name type="scientific">Caldalkalibacillus uzonensis</name>
    <dbReference type="NCBI Taxonomy" id="353224"/>
    <lineage>
        <taxon>Bacteria</taxon>
        <taxon>Bacillati</taxon>
        <taxon>Bacillota</taxon>
        <taxon>Bacilli</taxon>
        <taxon>Bacillales</taxon>
        <taxon>Bacillaceae</taxon>
        <taxon>Caldalkalibacillus</taxon>
    </lineage>
</organism>
<dbReference type="Proteomes" id="UP001232445">
    <property type="component" value="Unassembled WGS sequence"/>
</dbReference>
<evidence type="ECO:0000313" key="3">
    <source>
        <dbReference type="Proteomes" id="UP001232445"/>
    </source>
</evidence>
<evidence type="ECO:0000313" key="2">
    <source>
        <dbReference type="EMBL" id="MDQ0340243.1"/>
    </source>
</evidence>
<dbReference type="EMBL" id="JAUSUQ010000012">
    <property type="protein sequence ID" value="MDQ0340243.1"/>
    <property type="molecule type" value="Genomic_DNA"/>
</dbReference>
<feature type="transmembrane region" description="Helical" evidence="1">
    <location>
        <begin position="6"/>
        <end position="24"/>
    </location>
</feature>
<protein>
    <recommendedName>
        <fullName evidence="4">MetS family NSS transporter small subunit</fullName>
    </recommendedName>
</protein>
<comment type="caution">
    <text evidence="2">The sequence shown here is derived from an EMBL/GenBank/DDBJ whole genome shotgun (WGS) entry which is preliminary data.</text>
</comment>
<keyword evidence="1" id="KW-0812">Transmembrane</keyword>
<evidence type="ECO:0008006" key="4">
    <source>
        <dbReference type="Google" id="ProtNLM"/>
    </source>
</evidence>
<evidence type="ECO:0000256" key="1">
    <source>
        <dbReference type="SAM" id="Phobius"/>
    </source>
</evidence>
<gene>
    <name evidence="2" type="ORF">J2S00_003048</name>
</gene>
<proteinExistence type="predicted"/>
<keyword evidence="3" id="KW-1185">Reference proteome</keyword>